<dbReference type="NCBIfam" id="NF005451">
    <property type="entry name" value="PRK07044.1"/>
    <property type="match status" value="1"/>
</dbReference>
<dbReference type="AlphaFoldDB" id="A0A916WME6"/>
<dbReference type="InterPro" id="IPR001303">
    <property type="entry name" value="Aldolase_II/adducin_N"/>
</dbReference>
<protein>
    <submittedName>
        <fullName evidence="3">Class II aldolase</fullName>
    </submittedName>
</protein>
<dbReference type="EMBL" id="BMIG01000018">
    <property type="protein sequence ID" value="GGB11986.1"/>
    <property type="molecule type" value="Genomic_DNA"/>
</dbReference>
<dbReference type="InterPro" id="IPR051017">
    <property type="entry name" value="Aldolase-II_Adducin_sf"/>
</dbReference>
<dbReference type="SMART" id="SM01007">
    <property type="entry name" value="Aldolase_II"/>
    <property type="match status" value="1"/>
</dbReference>
<dbReference type="Proteomes" id="UP000620596">
    <property type="component" value="Unassembled WGS sequence"/>
</dbReference>
<evidence type="ECO:0000259" key="2">
    <source>
        <dbReference type="SMART" id="SM01007"/>
    </source>
</evidence>
<dbReference type="GO" id="GO:0051015">
    <property type="term" value="F:actin filament binding"/>
    <property type="evidence" value="ECO:0007669"/>
    <property type="project" value="TreeGrafter"/>
</dbReference>
<evidence type="ECO:0000256" key="1">
    <source>
        <dbReference type="ARBA" id="ARBA00037961"/>
    </source>
</evidence>
<comment type="caution">
    <text evidence="3">The sequence shown here is derived from an EMBL/GenBank/DDBJ whole genome shotgun (WGS) entry which is preliminary data.</text>
</comment>
<dbReference type="PANTHER" id="PTHR10672:SF3">
    <property type="entry name" value="PROTEIN HU-LI TAI SHAO"/>
    <property type="match status" value="1"/>
</dbReference>
<evidence type="ECO:0000313" key="4">
    <source>
        <dbReference type="Proteomes" id="UP000620596"/>
    </source>
</evidence>
<dbReference type="Pfam" id="PF00596">
    <property type="entry name" value="Aldolase_II"/>
    <property type="match status" value="1"/>
</dbReference>
<evidence type="ECO:0000313" key="3">
    <source>
        <dbReference type="EMBL" id="GGB11986.1"/>
    </source>
</evidence>
<accession>A0A916WME6</accession>
<keyword evidence="4" id="KW-1185">Reference proteome</keyword>
<gene>
    <name evidence="3" type="ORF">GCM10011496_36110</name>
</gene>
<proteinExistence type="inferred from homology"/>
<reference evidence="3" key="2">
    <citation type="submission" date="2020-09" db="EMBL/GenBank/DDBJ databases">
        <authorList>
            <person name="Sun Q."/>
            <person name="Zhou Y."/>
        </authorList>
    </citation>
    <scope>NUCLEOTIDE SEQUENCE</scope>
    <source>
        <strain evidence="3">CGMCC 1.15322</strain>
    </source>
</reference>
<reference evidence="3" key="1">
    <citation type="journal article" date="2014" name="Int. J. Syst. Evol. Microbiol.">
        <title>Complete genome sequence of Corynebacterium casei LMG S-19264T (=DSM 44701T), isolated from a smear-ripened cheese.</title>
        <authorList>
            <consortium name="US DOE Joint Genome Institute (JGI-PGF)"/>
            <person name="Walter F."/>
            <person name="Albersmeier A."/>
            <person name="Kalinowski J."/>
            <person name="Ruckert C."/>
        </authorList>
    </citation>
    <scope>NUCLEOTIDE SEQUENCE</scope>
    <source>
        <strain evidence="3">CGMCC 1.15322</strain>
    </source>
</reference>
<dbReference type="SUPFAM" id="SSF53639">
    <property type="entry name" value="AraD/HMP-PK domain-like"/>
    <property type="match status" value="1"/>
</dbReference>
<comment type="similarity">
    <text evidence="1">Belongs to the aldolase class II family.</text>
</comment>
<sequence>MPNYATDFKCVRDDVSPEEWAARVELAACYRLVDKFGMTDLIYNHITASIPGSNHLLINLYGLLYKEITASSLAKIDLAGNILSKPDTDYGINKSGYVIHGAIHEARSDVRCVIHTHSRAGMAVASMACGLLPMTQTSIRFHNHLGYHDFEGPAINLEERVRLVKDLGLHTAMILRNHGLLTCGPSVQQAFNTIYQLEMSCRAQVDAMAGGTELNLPSEEVLQHTAHLYQPGTRRPYGELEWPAMIRLLRAEAGASGFPPFDV</sequence>
<dbReference type="PANTHER" id="PTHR10672">
    <property type="entry name" value="ADDUCIN"/>
    <property type="match status" value="1"/>
</dbReference>
<feature type="domain" description="Class II aldolase/adducin N-terminal" evidence="2">
    <location>
        <begin position="24"/>
        <end position="205"/>
    </location>
</feature>
<organism evidence="3 4">
    <name type="scientific">Polaromonas eurypsychrophila</name>
    <dbReference type="NCBI Taxonomy" id="1614635"/>
    <lineage>
        <taxon>Bacteria</taxon>
        <taxon>Pseudomonadati</taxon>
        <taxon>Pseudomonadota</taxon>
        <taxon>Betaproteobacteria</taxon>
        <taxon>Burkholderiales</taxon>
        <taxon>Comamonadaceae</taxon>
        <taxon>Polaromonas</taxon>
    </lineage>
</organism>
<dbReference type="InterPro" id="IPR036409">
    <property type="entry name" value="Aldolase_II/adducin_N_sf"/>
</dbReference>
<name>A0A916WME6_9BURK</name>
<dbReference type="GO" id="GO:0005856">
    <property type="term" value="C:cytoskeleton"/>
    <property type="evidence" value="ECO:0007669"/>
    <property type="project" value="TreeGrafter"/>
</dbReference>
<dbReference type="RefSeq" id="WP_188709910.1">
    <property type="nucleotide sequence ID" value="NZ_BMIG01000018.1"/>
</dbReference>
<dbReference type="Gene3D" id="3.40.225.10">
    <property type="entry name" value="Class II aldolase/adducin N-terminal domain"/>
    <property type="match status" value="1"/>
</dbReference>